<organism evidence="1 2">
    <name type="scientific">Vermiconidia calcicola</name>
    <dbReference type="NCBI Taxonomy" id="1690605"/>
    <lineage>
        <taxon>Eukaryota</taxon>
        <taxon>Fungi</taxon>
        <taxon>Dikarya</taxon>
        <taxon>Ascomycota</taxon>
        <taxon>Pezizomycotina</taxon>
        <taxon>Dothideomycetes</taxon>
        <taxon>Dothideomycetidae</taxon>
        <taxon>Mycosphaerellales</taxon>
        <taxon>Extremaceae</taxon>
        <taxon>Vermiconidia</taxon>
    </lineage>
</organism>
<sequence>MNNKDGEIVASDGLSESKRPRIGFPIGPYTYRTRCIPGSMSKAPGLSDFCRRSLRRLERQGRRYQGFGISPGSTCRTGKDNDLIHKLLVRAQQRPRGAEESEHGFGVKVVDGSHTDRDAVTTGESDYDILWVRPEEETTGLYGKKYRAGRVSGTQKNGERLELLAREQKGGA</sequence>
<gene>
    <name evidence="1" type="ORF">LTR37_003112</name>
</gene>
<dbReference type="EMBL" id="JAUTXU010000017">
    <property type="protein sequence ID" value="KAK3721556.1"/>
    <property type="molecule type" value="Genomic_DNA"/>
</dbReference>
<evidence type="ECO:0000313" key="1">
    <source>
        <dbReference type="EMBL" id="KAK3721556.1"/>
    </source>
</evidence>
<keyword evidence="2" id="KW-1185">Reference proteome</keyword>
<proteinExistence type="predicted"/>
<accession>A0ACC3NRG0</accession>
<reference evidence="1" key="1">
    <citation type="submission" date="2023-07" db="EMBL/GenBank/DDBJ databases">
        <title>Black Yeasts Isolated from many extreme environments.</title>
        <authorList>
            <person name="Coleine C."/>
            <person name="Stajich J.E."/>
            <person name="Selbmann L."/>
        </authorList>
    </citation>
    <scope>NUCLEOTIDE SEQUENCE</scope>
    <source>
        <strain evidence="1">CCFEE 5714</strain>
    </source>
</reference>
<comment type="caution">
    <text evidence="1">The sequence shown here is derived from an EMBL/GenBank/DDBJ whole genome shotgun (WGS) entry which is preliminary data.</text>
</comment>
<evidence type="ECO:0000313" key="2">
    <source>
        <dbReference type="Proteomes" id="UP001281147"/>
    </source>
</evidence>
<dbReference type="Proteomes" id="UP001281147">
    <property type="component" value="Unassembled WGS sequence"/>
</dbReference>
<protein>
    <submittedName>
        <fullName evidence="1">Uncharacterized protein</fullName>
    </submittedName>
</protein>
<name>A0ACC3NRG0_9PEZI</name>